<feature type="chain" id="PRO_5038459380" evidence="1">
    <location>
        <begin position="26"/>
        <end position="285"/>
    </location>
</feature>
<evidence type="ECO:0000313" key="2">
    <source>
        <dbReference type="Proteomes" id="UP000504606"/>
    </source>
</evidence>
<evidence type="ECO:0000256" key="1">
    <source>
        <dbReference type="SAM" id="SignalP"/>
    </source>
</evidence>
<dbReference type="Proteomes" id="UP000504606">
    <property type="component" value="Unplaced"/>
</dbReference>
<sequence length="285" mass="30990">MSPFPPARLEALLLVLAALLRLAVATLSPTPRAPCVTAGFLSHVLAAHKHVLLAQIEHPVLCHETLGKLHGVQATTIEMHRHGIAVNRPAVSLRYCDQPIDVVVILMGSRDDEIAMVLRTLKHVKRSTPVLAVLSVNCTDTSTSDAEGVVQRLINDRWWKISVALQLVNAEDSPVPVYSSALSLLPGVSCSKNWSPTALEFVWTPGSTLPLQALEKSPPLTNLRGCVVNVAYGFSPPFVFWTAEFGLFGVDFDLAEFFAYGSNASIQIIHNLDHSTGHTDHLKES</sequence>
<dbReference type="RefSeq" id="XP_052129055.1">
    <property type="nucleotide sequence ID" value="XM_052273095.1"/>
</dbReference>
<proteinExistence type="predicted"/>
<keyword evidence="1" id="KW-0732">Signal</keyword>
<protein>
    <submittedName>
        <fullName evidence="3">Uncharacterized protein LOC127750726</fullName>
    </submittedName>
</protein>
<dbReference type="GeneID" id="127750726"/>
<dbReference type="KEGG" id="foc:127750726"/>
<name>A0A9C6X4M7_FRAOC</name>
<dbReference type="AlphaFoldDB" id="A0A9C6X4M7"/>
<accession>A0A9C6X4M7</accession>
<keyword evidence="2" id="KW-1185">Reference proteome</keyword>
<organism evidence="2 3">
    <name type="scientific">Frankliniella occidentalis</name>
    <name type="common">Western flower thrips</name>
    <name type="synonym">Euthrips occidentalis</name>
    <dbReference type="NCBI Taxonomy" id="133901"/>
    <lineage>
        <taxon>Eukaryota</taxon>
        <taxon>Metazoa</taxon>
        <taxon>Ecdysozoa</taxon>
        <taxon>Arthropoda</taxon>
        <taxon>Hexapoda</taxon>
        <taxon>Insecta</taxon>
        <taxon>Pterygota</taxon>
        <taxon>Neoptera</taxon>
        <taxon>Paraneoptera</taxon>
        <taxon>Thysanoptera</taxon>
        <taxon>Terebrantia</taxon>
        <taxon>Thripoidea</taxon>
        <taxon>Thripidae</taxon>
        <taxon>Frankliniella</taxon>
    </lineage>
</organism>
<feature type="signal peptide" evidence="1">
    <location>
        <begin position="1"/>
        <end position="25"/>
    </location>
</feature>
<reference evidence="3" key="1">
    <citation type="submission" date="2025-08" db="UniProtKB">
        <authorList>
            <consortium name="RefSeq"/>
        </authorList>
    </citation>
    <scope>IDENTIFICATION</scope>
    <source>
        <tissue evidence="3">Whole organism</tissue>
    </source>
</reference>
<gene>
    <name evidence="3" type="primary">LOC127750726</name>
</gene>
<evidence type="ECO:0000313" key="3">
    <source>
        <dbReference type="RefSeq" id="XP_052129055.1"/>
    </source>
</evidence>